<accession>A0A840VAR6</accession>
<protein>
    <recommendedName>
        <fullName evidence="1">N-acetyltransferase domain-containing protein</fullName>
    </recommendedName>
</protein>
<dbReference type="CDD" id="cd04301">
    <property type="entry name" value="NAT_SF"/>
    <property type="match status" value="1"/>
</dbReference>
<dbReference type="SUPFAM" id="SSF55729">
    <property type="entry name" value="Acyl-CoA N-acyltransferases (Nat)"/>
    <property type="match status" value="1"/>
</dbReference>
<feature type="domain" description="N-acetyltransferase" evidence="1">
    <location>
        <begin position="39"/>
        <end position="190"/>
    </location>
</feature>
<dbReference type="RefSeq" id="WP_246344055.1">
    <property type="nucleotide sequence ID" value="NZ_JACHFJ010000002.1"/>
</dbReference>
<keyword evidence="3" id="KW-1185">Reference proteome</keyword>
<proteinExistence type="predicted"/>
<comment type="caution">
    <text evidence="2">The sequence shown here is derived from an EMBL/GenBank/DDBJ whole genome shotgun (WGS) entry which is preliminary data.</text>
</comment>
<dbReference type="InterPro" id="IPR016181">
    <property type="entry name" value="Acyl_CoA_acyltransferase"/>
</dbReference>
<dbReference type="Gene3D" id="3.40.630.30">
    <property type="match status" value="1"/>
</dbReference>
<dbReference type="EMBL" id="JACHFJ010000002">
    <property type="protein sequence ID" value="MBB5372674.1"/>
    <property type="molecule type" value="Genomic_DNA"/>
</dbReference>
<organism evidence="2 3">
    <name type="scientific">Acidocella aromatica</name>
    <dbReference type="NCBI Taxonomy" id="1303579"/>
    <lineage>
        <taxon>Bacteria</taxon>
        <taxon>Pseudomonadati</taxon>
        <taxon>Pseudomonadota</taxon>
        <taxon>Alphaproteobacteria</taxon>
        <taxon>Acetobacterales</taxon>
        <taxon>Acidocellaceae</taxon>
        <taxon>Acidocella</taxon>
    </lineage>
</organism>
<dbReference type="PROSITE" id="PS51186">
    <property type="entry name" value="GNAT"/>
    <property type="match status" value="1"/>
</dbReference>
<sequence length="195" mass="22250">MDYARPLPGETTERALVTVVFLRMLRTPERPPAIMPPGVMLTRERLSVPDYRRLYNDVGTPWLWWLRRMMPDDQLARHLARPSVSTYVLRVNGQEAGFFETDASHWPFVNLNYFGLKPDYIGRGLGRKFLDAAVDSVFIGGSSQLSGMTVNTCSADHPRALPNYIAAGFTEYRRAREEWDIPTRLGLTVPKHLRG</sequence>
<dbReference type="GO" id="GO:0016747">
    <property type="term" value="F:acyltransferase activity, transferring groups other than amino-acyl groups"/>
    <property type="evidence" value="ECO:0007669"/>
    <property type="project" value="InterPro"/>
</dbReference>
<dbReference type="InterPro" id="IPR000182">
    <property type="entry name" value="GNAT_dom"/>
</dbReference>
<gene>
    <name evidence="2" type="ORF">HNP71_000912</name>
</gene>
<dbReference type="Proteomes" id="UP000553706">
    <property type="component" value="Unassembled WGS sequence"/>
</dbReference>
<evidence type="ECO:0000313" key="2">
    <source>
        <dbReference type="EMBL" id="MBB5372674.1"/>
    </source>
</evidence>
<name>A0A840VAR6_9PROT</name>
<evidence type="ECO:0000259" key="1">
    <source>
        <dbReference type="PROSITE" id="PS51186"/>
    </source>
</evidence>
<dbReference type="AlphaFoldDB" id="A0A840VAR6"/>
<reference evidence="2 3" key="1">
    <citation type="submission" date="2020-08" db="EMBL/GenBank/DDBJ databases">
        <title>Genomic Encyclopedia of Type Strains, Phase IV (KMG-IV): sequencing the most valuable type-strain genomes for metagenomic binning, comparative biology and taxonomic classification.</title>
        <authorList>
            <person name="Goeker M."/>
        </authorList>
    </citation>
    <scope>NUCLEOTIDE SEQUENCE [LARGE SCALE GENOMIC DNA]</scope>
    <source>
        <strain evidence="2 3">DSM 27026</strain>
    </source>
</reference>
<evidence type="ECO:0000313" key="3">
    <source>
        <dbReference type="Proteomes" id="UP000553706"/>
    </source>
</evidence>